<feature type="transmembrane region" description="Helical" evidence="9">
    <location>
        <begin position="504"/>
        <end position="524"/>
    </location>
</feature>
<dbReference type="PANTHER" id="PTHR12147">
    <property type="entry name" value="METALLOPEPTIDASE M28 FAMILY MEMBER"/>
    <property type="match status" value="1"/>
</dbReference>
<sequence length="766" mass="85668">MIKKAVALLIIIGGIYWSFLALLPQNISSLDEVNQNFSTQRALVHLKEISKEPHFLGSDAHLDVRNYIETQLQKLGLETQIQEGYSIRDWGNLAKPKNIVARIKGRENGKALLLLTHYDSNPHSSIGASDAGSGVVTILEGVRAFLSKNETPKNDIIILISDAEELGLNGADIFVNHHEWAKNVGLVLNFEARGSGGPSIMLVETNQGNAGLIEGFVKANPQYPVGNSLFYSIYKMLPNDTDLTRFREDADIDGFNFAFVDDHFDYHTAMDTYERLDIKTLEHQGSYLMPMLKYFSEANLSALKSNEDFVYFNVPVLKMVKYPFSWIIPMVILAFIVFIGLLIYGGRARVFKRADVGKGFFAFVVSLIVSAVVGLYAWPALKFIYPQYGEILQGFSYNGHTYIAAFTCLSLAICFFVYSKTHKPGNAASLLIAPLFFWLGISVAVAFVLEGASFLIVPLFFGLLSLFILIRKRKPSIISHAILALPVLLLLANFVQMFPVGLGLKMMVSSMVLVVLIFGLLIPVFSTFKHKKRWSYGFLLATVCFLISAHVNSGFSPENPKPNSLCYILDTDENKAVWATYDNVLDTWTIPFLGEHPMAATTIKDYTIASKYGTSFTYATEAPVKSLKAPQMVIGHDTIIGEFRHVELCITPQRKANRIEVFSDSTNVFNAAKLNGVAIRDNEKIGLVFNKRKTNRLFSYYISDEDPLDIQLVLPKEQKTTFVIYETSFNLLEDEGFDVPKRADDMIPKPFVLNDAVILKKSITIE</sequence>
<proteinExistence type="inferred from homology"/>
<keyword evidence="9" id="KW-0472">Membrane</keyword>
<dbReference type="GO" id="GO:0008235">
    <property type="term" value="F:metalloexopeptidase activity"/>
    <property type="evidence" value="ECO:0007669"/>
    <property type="project" value="InterPro"/>
</dbReference>
<dbReference type="EMBL" id="BBNQ01000001">
    <property type="protein sequence ID" value="GAL60839.1"/>
    <property type="molecule type" value="Genomic_DNA"/>
</dbReference>
<dbReference type="Pfam" id="PF04389">
    <property type="entry name" value="Peptidase_M28"/>
    <property type="match status" value="1"/>
</dbReference>
<evidence type="ECO:0000256" key="7">
    <source>
        <dbReference type="ARBA" id="ARBA00023180"/>
    </source>
</evidence>
<dbReference type="InterPro" id="IPR045175">
    <property type="entry name" value="M28_fam"/>
</dbReference>
<comment type="caution">
    <text evidence="11">The sequence shown here is derived from an EMBL/GenBank/DDBJ whole genome shotgun (WGS) entry which is preliminary data.</text>
</comment>
<keyword evidence="5" id="KW-0926">Vacuole</keyword>
<dbReference type="GO" id="GO:0005774">
    <property type="term" value="C:vacuolar membrane"/>
    <property type="evidence" value="ECO:0007669"/>
    <property type="project" value="UniProtKB-SubCell"/>
</dbReference>
<evidence type="ECO:0000256" key="2">
    <source>
        <dbReference type="ARBA" id="ARBA00004128"/>
    </source>
</evidence>
<evidence type="ECO:0000256" key="8">
    <source>
        <dbReference type="ARBA" id="ARBA00031512"/>
    </source>
</evidence>
<keyword evidence="6 9" id="KW-1133">Transmembrane helix</keyword>
<accession>A0A090VBS5</accession>
<feature type="transmembrane region" description="Helical" evidence="9">
    <location>
        <begin position="536"/>
        <end position="555"/>
    </location>
</feature>
<reference evidence="11 12" key="1">
    <citation type="journal article" date="2014" name="Genome Announc.">
        <title>Draft Genome Sequences of Marine Flavobacterium Algibacter lectus Strains SS8 and NR4.</title>
        <authorList>
            <person name="Takatani N."/>
            <person name="Nakanishi M."/>
            <person name="Meirelles P."/>
            <person name="Mino S."/>
            <person name="Suda W."/>
            <person name="Oshima K."/>
            <person name="Hattori M."/>
            <person name="Ohkuma M."/>
            <person name="Hosokawa M."/>
            <person name="Miyashita K."/>
            <person name="Thompson F.L."/>
            <person name="Niwa A."/>
            <person name="Sawabe T."/>
            <person name="Sawabe T."/>
        </authorList>
    </citation>
    <scope>NUCLEOTIDE SEQUENCE [LARGE SCALE GENOMIC DNA]</scope>
    <source>
        <strain evidence="11 12">JCM 19300</strain>
    </source>
</reference>
<evidence type="ECO:0000256" key="3">
    <source>
        <dbReference type="ARBA" id="ARBA00010918"/>
    </source>
</evidence>
<organism evidence="11 12">
    <name type="scientific">Algibacter lectus</name>
    <dbReference type="NCBI Taxonomy" id="221126"/>
    <lineage>
        <taxon>Bacteria</taxon>
        <taxon>Pseudomonadati</taxon>
        <taxon>Bacteroidota</taxon>
        <taxon>Flavobacteriia</taxon>
        <taxon>Flavobacteriales</taxon>
        <taxon>Flavobacteriaceae</taxon>
        <taxon>Algibacter</taxon>
    </lineage>
</organism>
<evidence type="ECO:0000256" key="4">
    <source>
        <dbReference type="ARBA" id="ARBA00017435"/>
    </source>
</evidence>
<dbReference type="Gene3D" id="3.40.630.10">
    <property type="entry name" value="Zn peptidases"/>
    <property type="match status" value="1"/>
</dbReference>
<feature type="domain" description="Peptidase M28" evidence="10">
    <location>
        <begin position="98"/>
        <end position="287"/>
    </location>
</feature>
<feature type="transmembrane region" description="Helical" evidence="9">
    <location>
        <begin position="477"/>
        <end position="498"/>
    </location>
</feature>
<dbReference type="PANTHER" id="PTHR12147:SF58">
    <property type="entry name" value="VACUOLAR MEMBRANE PROTEASE"/>
    <property type="match status" value="1"/>
</dbReference>
<protein>
    <recommendedName>
        <fullName evidence="4">Vacuolar membrane protease</fullName>
    </recommendedName>
    <alternativeName>
        <fullName evidence="8">FXNA-related family protease 1</fullName>
    </alternativeName>
</protein>
<evidence type="ECO:0000256" key="6">
    <source>
        <dbReference type="ARBA" id="ARBA00022989"/>
    </source>
</evidence>
<dbReference type="Proteomes" id="UP000029644">
    <property type="component" value="Unassembled WGS sequence"/>
</dbReference>
<feature type="transmembrane region" description="Helical" evidence="9">
    <location>
        <begin position="454"/>
        <end position="470"/>
    </location>
</feature>
<dbReference type="GO" id="GO:0006508">
    <property type="term" value="P:proteolysis"/>
    <property type="evidence" value="ECO:0007669"/>
    <property type="project" value="InterPro"/>
</dbReference>
<gene>
    <name evidence="11" type="ORF">JCM19300_3777</name>
</gene>
<evidence type="ECO:0000313" key="12">
    <source>
        <dbReference type="Proteomes" id="UP000029644"/>
    </source>
</evidence>
<feature type="transmembrane region" description="Helical" evidence="9">
    <location>
        <begin position="324"/>
        <end position="344"/>
    </location>
</feature>
<evidence type="ECO:0000256" key="5">
    <source>
        <dbReference type="ARBA" id="ARBA00022554"/>
    </source>
</evidence>
<keyword evidence="7" id="KW-0325">Glycoprotein</keyword>
<dbReference type="AlphaFoldDB" id="A0A090VBS5"/>
<comment type="subcellular location">
    <subcellularLocation>
        <location evidence="2">Vacuole membrane</location>
        <topology evidence="2">Multi-pass membrane protein</topology>
    </subcellularLocation>
</comment>
<comment type="similarity">
    <text evidence="3">Belongs to the peptidase M28 family.</text>
</comment>
<dbReference type="SUPFAM" id="SSF53187">
    <property type="entry name" value="Zn-dependent exopeptidases"/>
    <property type="match status" value="1"/>
</dbReference>
<dbReference type="OrthoDB" id="9778250at2"/>
<dbReference type="InterPro" id="IPR007484">
    <property type="entry name" value="Peptidase_M28"/>
</dbReference>
<name>A0A090VBS5_9FLAO</name>
<evidence type="ECO:0000313" key="11">
    <source>
        <dbReference type="EMBL" id="GAL60839.1"/>
    </source>
</evidence>
<keyword evidence="9" id="KW-0812">Transmembrane</keyword>
<evidence type="ECO:0000256" key="1">
    <source>
        <dbReference type="ARBA" id="ARBA00003273"/>
    </source>
</evidence>
<feature type="transmembrane region" description="Helical" evidence="9">
    <location>
        <begin position="356"/>
        <end position="379"/>
    </location>
</feature>
<evidence type="ECO:0000259" key="10">
    <source>
        <dbReference type="Pfam" id="PF04389"/>
    </source>
</evidence>
<dbReference type="RefSeq" id="WP_042502491.1">
    <property type="nucleotide sequence ID" value="NZ_BBNQ01000001.1"/>
</dbReference>
<evidence type="ECO:0000256" key="9">
    <source>
        <dbReference type="SAM" id="Phobius"/>
    </source>
</evidence>
<comment type="function">
    <text evidence="1">May be involved in vacuolar sorting and osmoregulation.</text>
</comment>
<feature type="transmembrane region" description="Helical" evidence="9">
    <location>
        <begin position="430"/>
        <end position="448"/>
    </location>
</feature>
<feature type="transmembrane region" description="Helical" evidence="9">
    <location>
        <begin position="399"/>
        <end position="418"/>
    </location>
</feature>